<evidence type="ECO:0000313" key="2">
    <source>
        <dbReference type="EMBL" id="KJF42176.1"/>
    </source>
</evidence>
<keyword evidence="1" id="KW-1133">Transmembrane helix</keyword>
<keyword evidence="1" id="KW-0472">Membrane</keyword>
<feature type="transmembrane region" description="Helical" evidence="1">
    <location>
        <begin position="111"/>
        <end position="129"/>
    </location>
</feature>
<keyword evidence="3" id="KW-1185">Reference proteome</keyword>
<proteinExistence type="predicted"/>
<sequence>MRKSNKITLLKIAFWLGAITDALAAIIMMFPEFGTYLFKHENVVSTPEYRYALGMGAGLMVGWTVLLIWGSLKPLERKGILVITVFPVISGIVLAQIYAVSCGYIALNNMIPIWIHLTVLSSYFLFTFIKSNKLNNR</sequence>
<dbReference type="STRING" id="1544798.LH29_20450"/>
<feature type="transmembrane region" description="Helical" evidence="1">
    <location>
        <begin position="79"/>
        <end position="99"/>
    </location>
</feature>
<gene>
    <name evidence="2" type="ORF">LH29_20450</name>
</gene>
<evidence type="ECO:0008006" key="4">
    <source>
        <dbReference type="Google" id="ProtNLM"/>
    </source>
</evidence>
<feature type="transmembrane region" description="Helical" evidence="1">
    <location>
        <begin position="12"/>
        <end position="31"/>
    </location>
</feature>
<dbReference type="RefSeq" id="WP_045032947.1">
    <property type="nucleotide sequence ID" value="NZ_JRHC01000006.1"/>
</dbReference>
<evidence type="ECO:0000256" key="1">
    <source>
        <dbReference type="SAM" id="Phobius"/>
    </source>
</evidence>
<organism evidence="2 3">
    <name type="scientific">Draconibacterium sediminis</name>
    <dbReference type="NCBI Taxonomy" id="1544798"/>
    <lineage>
        <taxon>Bacteria</taxon>
        <taxon>Pseudomonadati</taxon>
        <taxon>Bacteroidota</taxon>
        <taxon>Bacteroidia</taxon>
        <taxon>Marinilabiliales</taxon>
        <taxon>Prolixibacteraceae</taxon>
        <taxon>Draconibacterium</taxon>
    </lineage>
</organism>
<feature type="transmembrane region" description="Helical" evidence="1">
    <location>
        <begin position="51"/>
        <end position="72"/>
    </location>
</feature>
<keyword evidence="1" id="KW-0812">Transmembrane</keyword>
<dbReference type="EMBL" id="JRHC01000006">
    <property type="protein sequence ID" value="KJF42176.1"/>
    <property type="molecule type" value="Genomic_DNA"/>
</dbReference>
<reference evidence="2 3" key="1">
    <citation type="submission" date="2014-09" db="EMBL/GenBank/DDBJ databases">
        <title>Draft Genome Sequence of Draconibacterium sp. JN14CK-3.</title>
        <authorList>
            <person name="Dong C."/>
            <person name="Lai Q."/>
            <person name="Shao Z."/>
        </authorList>
    </citation>
    <scope>NUCLEOTIDE SEQUENCE [LARGE SCALE GENOMIC DNA]</scope>
    <source>
        <strain evidence="2 3">JN14CK-3</strain>
    </source>
</reference>
<evidence type="ECO:0000313" key="3">
    <source>
        <dbReference type="Proteomes" id="UP000032544"/>
    </source>
</evidence>
<dbReference type="AlphaFoldDB" id="A0A0D8J6N3"/>
<comment type="caution">
    <text evidence="2">The sequence shown here is derived from an EMBL/GenBank/DDBJ whole genome shotgun (WGS) entry which is preliminary data.</text>
</comment>
<dbReference type="Proteomes" id="UP000032544">
    <property type="component" value="Unassembled WGS sequence"/>
</dbReference>
<accession>A0A0D8J6N3</accession>
<dbReference type="OrthoDB" id="9939236at2"/>
<protein>
    <recommendedName>
        <fullName evidence="4">DUF4345 domain-containing protein</fullName>
    </recommendedName>
</protein>
<name>A0A0D8J6N3_9BACT</name>